<keyword evidence="2" id="KW-0269">Exonuclease</keyword>
<dbReference type="SUPFAM" id="SSF56219">
    <property type="entry name" value="DNase I-like"/>
    <property type="match status" value="1"/>
</dbReference>
<proteinExistence type="predicted"/>
<dbReference type="HOGENOM" id="CLU_076018_0_0_6"/>
<name>D0SMY9_ACIJU</name>
<reference evidence="3" key="1">
    <citation type="journal article" date="2012" name="PLoS ONE">
        <title>The success of Acinetobacter species; genetic, metabolic and virulence attributes.</title>
        <authorList>
            <person name="Peleg A.Y."/>
            <person name="de Breij A."/>
            <person name="Adams M.D."/>
            <person name="Cerqueira G.M."/>
            <person name="Mocali S."/>
            <person name="Galardini M."/>
            <person name="Nibbering P.H."/>
            <person name="Earl A.M."/>
            <person name="Ward D.V."/>
            <person name="Paterson D.L."/>
            <person name="Seifert H."/>
            <person name="Dijkshoorn L."/>
        </authorList>
    </citation>
    <scope>NUCLEOTIDE SEQUENCE [LARGE SCALE GENOMIC DNA]</scope>
    <source>
        <strain evidence="3">SH205</strain>
    </source>
</reference>
<dbReference type="GO" id="GO:0004519">
    <property type="term" value="F:endonuclease activity"/>
    <property type="evidence" value="ECO:0007669"/>
    <property type="project" value="UniProtKB-KW"/>
</dbReference>
<keyword evidence="2" id="KW-0378">Hydrolase</keyword>
<evidence type="ECO:0000313" key="2">
    <source>
        <dbReference type="EMBL" id="EEY92303.1"/>
    </source>
</evidence>
<organism evidence="2 3">
    <name type="scientific">Acinetobacter junii SH205</name>
    <dbReference type="NCBI Taxonomy" id="575587"/>
    <lineage>
        <taxon>Bacteria</taxon>
        <taxon>Pseudomonadati</taxon>
        <taxon>Pseudomonadota</taxon>
        <taxon>Gammaproteobacteria</taxon>
        <taxon>Moraxellales</taxon>
        <taxon>Moraxellaceae</taxon>
        <taxon>Acinetobacter</taxon>
    </lineage>
</organism>
<dbReference type="Pfam" id="PF03372">
    <property type="entry name" value="Exo_endo_phos"/>
    <property type="match status" value="1"/>
</dbReference>
<feature type="domain" description="Endonuclease/exonuclease/phosphatase" evidence="1">
    <location>
        <begin position="24"/>
        <end position="245"/>
    </location>
</feature>
<evidence type="ECO:0000259" key="1">
    <source>
        <dbReference type="Pfam" id="PF03372"/>
    </source>
</evidence>
<dbReference type="Proteomes" id="UP000018442">
    <property type="component" value="Unassembled WGS sequence"/>
</dbReference>
<evidence type="ECO:0000313" key="3">
    <source>
        <dbReference type="Proteomes" id="UP000018442"/>
    </source>
</evidence>
<dbReference type="InterPro" id="IPR036691">
    <property type="entry name" value="Endo/exonu/phosph_ase_sf"/>
</dbReference>
<protein>
    <submittedName>
        <fullName evidence="2">Endonuclease/exonuclease/phosphatase family protein</fullName>
    </submittedName>
</protein>
<accession>D0SMY9</accession>
<keyword evidence="2" id="KW-0540">Nuclease</keyword>
<gene>
    <name evidence="2" type="ORF">HMPREF0026_01849</name>
</gene>
<keyword evidence="2" id="KW-0255">Endonuclease</keyword>
<dbReference type="AlphaFoldDB" id="D0SMY9"/>
<dbReference type="GO" id="GO:0004527">
    <property type="term" value="F:exonuclease activity"/>
    <property type="evidence" value="ECO:0007669"/>
    <property type="project" value="UniProtKB-KW"/>
</dbReference>
<dbReference type="InterPro" id="IPR005135">
    <property type="entry name" value="Endo/exonuclease/phosphatase"/>
</dbReference>
<sequence length="254" mass="30346">MIYLKKPTVESRFFINKGIKLKILTWNCNGAFRKKIELLKEIDADIYIIQECESEEKSQGTYDSWLPNRIWKGHNKNKGLGVFAKEQFKLEQLYWEDSNLELFLPLKINDDFQLLAVWTKYANSPTFQYIGQLWKYLQLHNTAIATKATIICGDLNSNAQWDVWDRWWNHSDVVNQLKTMNIHSLYHELTNEEQGKEKNSTFFMNRNQEKNYHIDYLFSHTSLFSGRNSHFKIFDKDEWLQYSDHLPILFDLNT</sequence>
<dbReference type="Gene3D" id="3.60.10.10">
    <property type="entry name" value="Endonuclease/exonuclease/phosphatase"/>
    <property type="match status" value="1"/>
</dbReference>
<dbReference type="EMBL" id="GG705012">
    <property type="protein sequence ID" value="EEY92303.1"/>
    <property type="molecule type" value="Genomic_DNA"/>
</dbReference>